<evidence type="ECO:0000256" key="9">
    <source>
        <dbReference type="ARBA" id="ARBA00023136"/>
    </source>
</evidence>
<keyword evidence="9 13" id="KW-0472">Membrane</keyword>
<keyword evidence="6 13" id="KW-1133">Transmembrane helix</keyword>
<organism evidence="15 16">
    <name type="scientific">Candidatus Daviesbacteria bacterium GW2011_GWC2_40_12</name>
    <dbReference type="NCBI Taxonomy" id="1618431"/>
    <lineage>
        <taxon>Bacteria</taxon>
        <taxon>Candidatus Daviesiibacteriota</taxon>
    </lineage>
</organism>
<evidence type="ECO:0000256" key="8">
    <source>
        <dbReference type="ARBA" id="ARBA00023034"/>
    </source>
</evidence>
<evidence type="ECO:0000256" key="6">
    <source>
        <dbReference type="ARBA" id="ARBA00022989"/>
    </source>
</evidence>
<dbReference type="EMBL" id="LBYB01000001">
    <property type="protein sequence ID" value="KKR42655.1"/>
    <property type="molecule type" value="Genomic_DNA"/>
</dbReference>
<keyword evidence="4" id="KW-0210">Decarboxylase</keyword>
<feature type="domain" description="NAD-dependent epimerase/dehydratase" evidence="14">
    <location>
        <begin position="35"/>
        <end position="282"/>
    </location>
</feature>
<dbReference type="PATRIC" id="fig|1618431.3.peg.106"/>
<evidence type="ECO:0000256" key="11">
    <source>
        <dbReference type="ARBA" id="ARBA00023239"/>
    </source>
</evidence>
<evidence type="ECO:0000256" key="5">
    <source>
        <dbReference type="ARBA" id="ARBA00022968"/>
    </source>
</evidence>
<comment type="caution">
    <text evidence="15">The sequence shown here is derived from an EMBL/GenBank/DDBJ whole genome shotgun (WGS) entry which is preliminary data.</text>
</comment>
<sequence length="359" mass="40588">MSKQKNSLPPIILDDVQQICTNAAWALKRLEGKTILIAGAAGFLPSYFVHTLAYANLEMLKRPCKVICLDNFRTGKAERLLPWKGHKNIKFLTKDIIKPLNIKDDIDYIIHGASIASPVWYRKFPLETIDANVIGTRRLLDLARVQKSAGFLYLSSSEIYGDPLKQFIPTSEDYWGNVSSTGPRACYDESKRLAETLCMTYYRQFDVPVKIIRPFNVYGPGLRLDDGRVVPDFIKNALEKKTITIFSNGKVTRSFCYVTDAISAMIMLLTNDKADGEAFNVGNDEEVTIFKLAKTVDEVVGNKEGVNFVENSDKAYLKDNPQRRVPNLGKIQKTIDWTPRIPLAEGLRRTICFYKGDKE</sequence>
<keyword evidence="5" id="KW-0735">Signal-anchor</keyword>
<evidence type="ECO:0000256" key="10">
    <source>
        <dbReference type="ARBA" id="ARBA00023180"/>
    </source>
</evidence>
<accession>A0A0G0T6B3</accession>
<dbReference type="FunFam" id="3.40.50.720:FF:000065">
    <property type="entry name" value="UDP-glucuronic acid decarboxylase 1"/>
    <property type="match status" value="1"/>
</dbReference>
<evidence type="ECO:0000256" key="7">
    <source>
        <dbReference type="ARBA" id="ARBA00023027"/>
    </source>
</evidence>
<protein>
    <submittedName>
        <fullName evidence="15">NAD-dependent epimerase/dehydratase</fullName>
    </submittedName>
</protein>
<keyword evidence="11" id="KW-0456">Lyase</keyword>
<keyword evidence="3 13" id="KW-0812">Transmembrane</keyword>
<dbReference type="AlphaFoldDB" id="A0A0G0T6B3"/>
<dbReference type="GO" id="GO:0048040">
    <property type="term" value="F:UDP-glucuronate decarboxylase activity"/>
    <property type="evidence" value="ECO:0007669"/>
    <property type="project" value="TreeGrafter"/>
</dbReference>
<gene>
    <name evidence="15" type="ORF">UT77_C0001G0106</name>
</gene>
<dbReference type="GO" id="GO:0070403">
    <property type="term" value="F:NAD+ binding"/>
    <property type="evidence" value="ECO:0007669"/>
    <property type="project" value="InterPro"/>
</dbReference>
<evidence type="ECO:0000256" key="13">
    <source>
        <dbReference type="SAM" id="Phobius"/>
    </source>
</evidence>
<dbReference type="InterPro" id="IPR044516">
    <property type="entry name" value="UXS-like"/>
</dbReference>
<keyword evidence="7" id="KW-0520">NAD</keyword>
<dbReference type="InterPro" id="IPR001509">
    <property type="entry name" value="Epimerase_deHydtase"/>
</dbReference>
<comment type="cofactor">
    <cofactor evidence="1">
        <name>NAD(+)</name>
        <dbReference type="ChEBI" id="CHEBI:57540"/>
    </cofactor>
</comment>
<keyword evidence="10" id="KW-0325">Glycoprotein</keyword>
<name>A0A0G0T6B3_9BACT</name>
<dbReference type="Gene3D" id="3.40.50.720">
    <property type="entry name" value="NAD(P)-binding Rossmann-like Domain"/>
    <property type="match status" value="1"/>
</dbReference>
<keyword evidence="8" id="KW-0333">Golgi apparatus</keyword>
<dbReference type="GO" id="GO:0005737">
    <property type="term" value="C:cytoplasm"/>
    <property type="evidence" value="ECO:0007669"/>
    <property type="project" value="TreeGrafter"/>
</dbReference>
<dbReference type="Proteomes" id="UP000034881">
    <property type="component" value="Unassembled WGS sequence"/>
</dbReference>
<evidence type="ECO:0000313" key="15">
    <source>
        <dbReference type="EMBL" id="KKR42655.1"/>
    </source>
</evidence>
<evidence type="ECO:0000256" key="1">
    <source>
        <dbReference type="ARBA" id="ARBA00001911"/>
    </source>
</evidence>
<dbReference type="PANTHER" id="PTHR43078:SF6">
    <property type="entry name" value="UDP-GLUCURONIC ACID DECARBOXYLASE 1"/>
    <property type="match status" value="1"/>
</dbReference>
<reference evidence="15 16" key="1">
    <citation type="journal article" date="2015" name="Nature">
        <title>rRNA introns, odd ribosomes, and small enigmatic genomes across a large radiation of phyla.</title>
        <authorList>
            <person name="Brown C.T."/>
            <person name="Hug L.A."/>
            <person name="Thomas B.C."/>
            <person name="Sharon I."/>
            <person name="Castelle C.J."/>
            <person name="Singh A."/>
            <person name="Wilkins M.J."/>
            <person name="Williams K.H."/>
            <person name="Banfield J.F."/>
        </authorList>
    </citation>
    <scope>NUCLEOTIDE SEQUENCE [LARGE SCALE GENOMIC DNA]</scope>
</reference>
<dbReference type="GO" id="GO:0042732">
    <property type="term" value="P:D-xylose metabolic process"/>
    <property type="evidence" value="ECO:0007669"/>
    <property type="project" value="InterPro"/>
</dbReference>
<evidence type="ECO:0000256" key="4">
    <source>
        <dbReference type="ARBA" id="ARBA00022793"/>
    </source>
</evidence>
<comment type="subcellular location">
    <subcellularLocation>
        <location evidence="2">Golgi apparatus membrane</location>
        <topology evidence="2">Single-pass type II membrane protein</topology>
    </subcellularLocation>
    <subcellularLocation>
        <location evidence="12">Golgi apparatus</location>
        <location evidence="12">Golgi stack membrane</location>
    </subcellularLocation>
</comment>
<dbReference type="SUPFAM" id="SSF51735">
    <property type="entry name" value="NAD(P)-binding Rossmann-fold domains"/>
    <property type="match status" value="1"/>
</dbReference>
<feature type="transmembrane region" description="Helical" evidence="13">
    <location>
        <begin position="35"/>
        <end position="55"/>
    </location>
</feature>
<evidence type="ECO:0000259" key="14">
    <source>
        <dbReference type="Pfam" id="PF01370"/>
    </source>
</evidence>
<evidence type="ECO:0000256" key="12">
    <source>
        <dbReference type="ARBA" id="ARBA00037859"/>
    </source>
</evidence>
<evidence type="ECO:0000256" key="2">
    <source>
        <dbReference type="ARBA" id="ARBA00004323"/>
    </source>
</evidence>
<evidence type="ECO:0000256" key="3">
    <source>
        <dbReference type="ARBA" id="ARBA00022692"/>
    </source>
</evidence>
<dbReference type="Pfam" id="PF01370">
    <property type="entry name" value="Epimerase"/>
    <property type="match status" value="1"/>
</dbReference>
<proteinExistence type="predicted"/>
<dbReference type="InterPro" id="IPR036291">
    <property type="entry name" value="NAD(P)-bd_dom_sf"/>
</dbReference>
<evidence type="ECO:0000313" key="16">
    <source>
        <dbReference type="Proteomes" id="UP000034881"/>
    </source>
</evidence>
<dbReference type="PANTHER" id="PTHR43078">
    <property type="entry name" value="UDP-GLUCURONIC ACID DECARBOXYLASE-RELATED"/>
    <property type="match status" value="1"/>
</dbReference>